<evidence type="ECO:0000256" key="1">
    <source>
        <dbReference type="SAM" id="Phobius"/>
    </source>
</evidence>
<keyword evidence="1" id="KW-0472">Membrane</keyword>
<dbReference type="EMBL" id="LAZR01004503">
    <property type="protein sequence ID" value="KKN08010.1"/>
    <property type="molecule type" value="Genomic_DNA"/>
</dbReference>
<protein>
    <submittedName>
        <fullName evidence="2">Uncharacterized protein</fullName>
    </submittedName>
</protein>
<sequence>MNFLKKPAAYLLCAVLLFAPMTSCKGPLPAEQGNAMIVEIEKQKVEGKLSPELAAFLIKTIQERMDPNYSGGIDWDQVMLIGGGLVSAVFASLTGVRLTRGAAKPMDKSQADILKKLISDWKGRQPKTKA</sequence>
<keyword evidence="1" id="KW-1133">Transmembrane helix</keyword>
<gene>
    <name evidence="2" type="ORF">LCGC14_1061030</name>
</gene>
<name>A0A0F9ML66_9ZZZZ</name>
<feature type="transmembrane region" description="Helical" evidence="1">
    <location>
        <begin position="78"/>
        <end position="98"/>
    </location>
</feature>
<evidence type="ECO:0000313" key="2">
    <source>
        <dbReference type="EMBL" id="KKN08010.1"/>
    </source>
</evidence>
<accession>A0A0F9ML66</accession>
<keyword evidence="1" id="KW-0812">Transmembrane</keyword>
<reference evidence="2" key="1">
    <citation type="journal article" date="2015" name="Nature">
        <title>Complex archaea that bridge the gap between prokaryotes and eukaryotes.</title>
        <authorList>
            <person name="Spang A."/>
            <person name="Saw J.H."/>
            <person name="Jorgensen S.L."/>
            <person name="Zaremba-Niedzwiedzka K."/>
            <person name="Martijn J."/>
            <person name="Lind A.E."/>
            <person name="van Eijk R."/>
            <person name="Schleper C."/>
            <person name="Guy L."/>
            <person name="Ettema T.J."/>
        </authorList>
    </citation>
    <scope>NUCLEOTIDE SEQUENCE</scope>
</reference>
<dbReference type="AlphaFoldDB" id="A0A0F9ML66"/>
<comment type="caution">
    <text evidence="2">The sequence shown here is derived from an EMBL/GenBank/DDBJ whole genome shotgun (WGS) entry which is preliminary data.</text>
</comment>
<proteinExistence type="predicted"/>
<organism evidence="2">
    <name type="scientific">marine sediment metagenome</name>
    <dbReference type="NCBI Taxonomy" id="412755"/>
    <lineage>
        <taxon>unclassified sequences</taxon>
        <taxon>metagenomes</taxon>
        <taxon>ecological metagenomes</taxon>
    </lineage>
</organism>